<evidence type="ECO:0000259" key="1">
    <source>
        <dbReference type="Pfam" id="PF07693"/>
    </source>
</evidence>
<proteinExistence type="predicted"/>
<dbReference type="Pfam" id="PF07693">
    <property type="entry name" value="KAP_NTPase"/>
    <property type="match status" value="1"/>
</dbReference>
<dbReference type="Gene3D" id="3.40.50.300">
    <property type="entry name" value="P-loop containing nucleotide triphosphate hydrolases"/>
    <property type="match status" value="1"/>
</dbReference>
<dbReference type="EMBL" id="JAGTUF010000006">
    <property type="protein sequence ID" value="MBR9971884.1"/>
    <property type="molecule type" value="Genomic_DNA"/>
</dbReference>
<dbReference type="Proteomes" id="UP000680714">
    <property type="component" value="Unassembled WGS sequence"/>
</dbReference>
<dbReference type="SUPFAM" id="SSF52540">
    <property type="entry name" value="P-loop containing nucleoside triphosphate hydrolases"/>
    <property type="match status" value="1"/>
</dbReference>
<dbReference type="RefSeq" id="WP_211548077.1">
    <property type="nucleotide sequence ID" value="NZ_JAGTUF010000006.1"/>
</dbReference>
<name>A0ABS5IC48_9PROT</name>
<evidence type="ECO:0000313" key="2">
    <source>
        <dbReference type="EMBL" id="MBR9971884.1"/>
    </source>
</evidence>
<accession>A0ABS5IC48</accession>
<evidence type="ECO:0000313" key="3">
    <source>
        <dbReference type="Proteomes" id="UP000680714"/>
    </source>
</evidence>
<comment type="caution">
    <text evidence="2">The sequence shown here is derived from an EMBL/GenBank/DDBJ whole genome shotgun (WGS) entry which is preliminary data.</text>
</comment>
<feature type="domain" description="KAP NTPase" evidence="1">
    <location>
        <begin position="29"/>
        <end position="333"/>
    </location>
</feature>
<keyword evidence="3" id="KW-1185">Reference proteome</keyword>
<dbReference type="InterPro" id="IPR011646">
    <property type="entry name" value="KAP_P-loop"/>
</dbReference>
<protein>
    <recommendedName>
        <fullName evidence="1">KAP NTPase domain-containing protein</fullName>
    </recommendedName>
</protein>
<gene>
    <name evidence="2" type="ORF">KEC16_09160</name>
</gene>
<organism evidence="2 3">
    <name type="scientific">Magnetospirillum sulfuroxidans</name>
    <dbReference type="NCBI Taxonomy" id="611300"/>
    <lineage>
        <taxon>Bacteria</taxon>
        <taxon>Pseudomonadati</taxon>
        <taxon>Pseudomonadota</taxon>
        <taxon>Alphaproteobacteria</taxon>
        <taxon>Rhodospirillales</taxon>
        <taxon>Rhodospirillaceae</taxon>
        <taxon>Magnetospirillum</taxon>
    </lineage>
</organism>
<dbReference type="InterPro" id="IPR027417">
    <property type="entry name" value="P-loop_NTPase"/>
</dbReference>
<sequence length="445" mass="49729">MRLFPAPPEIGADTGFDQADLFQRQEFGDRLTRLIHALEHPAVLLLDAPWGAGKTTFVKMWEGSLRQQKIPAIHFDAFASDYMADPFTALAGEVLDLAKQHQSDASKVDEFRQKAWAVTKVLARHGLRIGVKVATQGLVDIGGSDDAKAGEKAIVDGVTDAADALLLKRLENHAEERASFAAFRETLAELTTTLAPADQPEGERRPPLVFVIDELDRCRPTFALSLLETVKHFFDVDGVVFLLVTNLAQLEKSVEFAYGAGIDARGYLEKFFHVRAVMPTKPTQVETDASTYVRHLAQSMSLKNPHLSEALIRLAEDRKLNFRTIERLMANLVLYEISSQHQQRWFVDVVASLSLMKLNDPKRYALAQAGQLDWAEALEWGVKDITNYERDPTGHTISQEWKYCCGAPLSRNGFSDFHGFLGVSRENVLPTLCRHIDGFALPDDR</sequence>
<reference evidence="2 3" key="1">
    <citation type="submission" date="2021-04" db="EMBL/GenBank/DDBJ databases">
        <title>Magnetospirillum sulfuroxidans sp. nov., a facultative chemolithoautotrophic sulfur-oxidizing alphaproteobacterium isolated from freshwater sediment and proposals for Paramagetospirillum gen. nov., and Magnetospirillaceae fam. nov.</title>
        <authorList>
            <person name="Koziaeva V."/>
            <person name="Geelhoed J.S."/>
            <person name="Sorokin D.Y."/>
            <person name="Grouzdev D.S."/>
        </authorList>
    </citation>
    <scope>NUCLEOTIDE SEQUENCE [LARGE SCALE GENOMIC DNA]</scope>
    <source>
        <strain evidence="2 3">J10</strain>
    </source>
</reference>